<proteinExistence type="predicted"/>
<dbReference type="GO" id="GO:0003677">
    <property type="term" value="F:DNA binding"/>
    <property type="evidence" value="ECO:0007669"/>
    <property type="project" value="UniProtKB-KW"/>
</dbReference>
<feature type="compositionally biased region" description="Polar residues" evidence="6">
    <location>
        <begin position="119"/>
        <end position="131"/>
    </location>
</feature>
<dbReference type="Proteomes" id="UP000094527">
    <property type="component" value="Unassembled WGS sequence"/>
</dbReference>
<protein>
    <submittedName>
        <fullName evidence="7">Homeotic protein antennapedia</fullName>
    </submittedName>
</protein>
<evidence type="ECO:0000256" key="3">
    <source>
        <dbReference type="ARBA" id="ARBA00023125"/>
    </source>
</evidence>
<dbReference type="OMA" id="NRMDMRN"/>
<dbReference type="EMBL" id="LJIJ01000014">
    <property type="protein sequence ID" value="ODN05861.1"/>
    <property type="molecule type" value="Genomic_DNA"/>
</dbReference>
<evidence type="ECO:0000313" key="8">
    <source>
        <dbReference type="Proteomes" id="UP000094527"/>
    </source>
</evidence>
<keyword evidence="3" id="KW-0238">DNA-binding</keyword>
<evidence type="ECO:0000256" key="1">
    <source>
        <dbReference type="ARBA" id="ARBA00004123"/>
    </source>
</evidence>
<feature type="region of interest" description="Disordered" evidence="6">
    <location>
        <begin position="90"/>
        <end position="282"/>
    </location>
</feature>
<dbReference type="OrthoDB" id="6159439at2759"/>
<evidence type="ECO:0000256" key="4">
    <source>
        <dbReference type="ARBA" id="ARBA00023155"/>
    </source>
</evidence>
<comment type="caution">
    <text evidence="7">The sequence shown here is derived from an EMBL/GenBank/DDBJ whole genome shotgun (WGS) entry which is preliminary data.</text>
</comment>
<keyword evidence="4" id="KW-0371">Homeobox</keyword>
<dbReference type="InterPro" id="IPR001827">
    <property type="entry name" value="Homeobox_Antennapedia_CS"/>
</dbReference>
<evidence type="ECO:0000256" key="6">
    <source>
        <dbReference type="SAM" id="MobiDB-lite"/>
    </source>
</evidence>
<gene>
    <name evidence="7" type="ORF">Ocin01_00818</name>
</gene>
<keyword evidence="5" id="KW-0539">Nucleus</keyword>
<evidence type="ECO:0000256" key="5">
    <source>
        <dbReference type="ARBA" id="ARBA00023242"/>
    </source>
</evidence>
<dbReference type="AlphaFoldDB" id="A0A1D2NKU3"/>
<feature type="compositionally biased region" description="Low complexity" evidence="6">
    <location>
        <begin position="191"/>
        <end position="225"/>
    </location>
</feature>
<organism evidence="7 8">
    <name type="scientific">Orchesella cincta</name>
    <name type="common">Springtail</name>
    <name type="synonym">Podura cincta</name>
    <dbReference type="NCBI Taxonomy" id="48709"/>
    <lineage>
        <taxon>Eukaryota</taxon>
        <taxon>Metazoa</taxon>
        <taxon>Ecdysozoa</taxon>
        <taxon>Arthropoda</taxon>
        <taxon>Hexapoda</taxon>
        <taxon>Collembola</taxon>
        <taxon>Entomobryomorpha</taxon>
        <taxon>Entomobryoidea</taxon>
        <taxon>Orchesellidae</taxon>
        <taxon>Orchesellinae</taxon>
        <taxon>Orchesella</taxon>
    </lineage>
</organism>
<dbReference type="GO" id="GO:0005634">
    <property type="term" value="C:nucleus"/>
    <property type="evidence" value="ECO:0007669"/>
    <property type="project" value="UniProtKB-SubCell"/>
</dbReference>
<evidence type="ECO:0000313" key="7">
    <source>
        <dbReference type="EMBL" id="ODN05861.1"/>
    </source>
</evidence>
<sequence length="308" mass="33576">MTSYFTNSYIPDLRNGTPDHYQTCTTPVNGATPDPSCDPRNSIHHYGNHHNGQGGQPLYPRFPPYDRMAVGPGGPGTPVQYYQQQGGGAGQLMENQYRPPSPPPSVNPGIPMGGHVVNLGQTPGGYSSCKMQQQQQQQQQQVPQVPQHQSPGANGPPLGVVPPVVNHNHNQHPGVVGGPPLSPDPVTGQSNHVNVVNVNHMNNPQNGNHHGSHNHMGMYNNMGGAPPQPPQHPMNQMHGQPPQQQPPPQLPQQQMGHHPNQNHQNPHQSPQQQNSPASVLPSPLYPWMRSQFEIRDTAYDNVNVPIKM</sequence>
<dbReference type="PROSITE" id="PS00032">
    <property type="entry name" value="ANTENNAPEDIA"/>
    <property type="match status" value="1"/>
</dbReference>
<feature type="non-terminal residue" evidence="7">
    <location>
        <position position="308"/>
    </location>
</feature>
<feature type="compositionally biased region" description="Low complexity" evidence="6">
    <location>
        <begin position="251"/>
        <end position="274"/>
    </location>
</feature>
<evidence type="ECO:0000256" key="2">
    <source>
        <dbReference type="ARBA" id="ARBA00022473"/>
    </source>
</evidence>
<keyword evidence="2" id="KW-0217">Developmental protein</keyword>
<accession>A0A1D2NKU3</accession>
<reference evidence="7 8" key="1">
    <citation type="journal article" date="2016" name="Genome Biol. Evol.">
        <title>Gene Family Evolution Reflects Adaptation to Soil Environmental Stressors in the Genome of the Collembolan Orchesella cincta.</title>
        <authorList>
            <person name="Faddeeva-Vakhrusheva A."/>
            <person name="Derks M.F."/>
            <person name="Anvar S.Y."/>
            <person name="Agamennone V."/>
            <person name="Suring W."/>
            <person name="Smit S."/>
            <person name="van Straalen N.M."/>
            <person name="Roelofs D."/>
        </authorList>
    </citation>
    <scope>NUCLEOTIDE SEQUENCE [LARGE SCALE GENOMIC DNA]</scope>
    <source>
        <tissue evidence="7">Mixed pool</tissue>
    </source>
</reference>
<comment type="subcellular location">
    <subcellularLocation>
        <location evidence="1">Nucleus</location>
    </subcellularLocation>
</comment>
<dbReference type="STRING" id="48709.A0A1D2NKU3"/>
<keyword evidence="8" id="KW-1185">Reference proteome</keyword>
<feature type="compositionally biased region" description="Low complexity" evidence="6">
    <location>
        <begin position="132"/>
        <end position="174"/>
    </location>
</feature>
<name>A0A1D2NKU3_ORCCI</name>
<feature type="compositionally biased region" description="Low complexity" evidence="6">
    <location>
        <begin position="233"/>
        <end position="242"/>
    </location>
</feature>
<dbReference type="GO" id="GO:0003700">
    <property type="term" value="F:DNA-binding transcription factor activity"/>
    <property type="evidence" value="ECO:0007669"/>
    <property type="project" value="InterPro"/>
</dbReference>